<evidence type="ECO:0000313" key="1">
    <source>
        <dbReference type="EMBL" id="PXX37854.1"/>
    </source>
</evidence>
<comment type="caution">
    <text evidence="1">The sequence shown here is derived from an EMBL/GenBank/DDBJ whole genome shotgun (WGS) entry which is preliminary data.</text>
</comment>
<dbReference type="EMBL" id="QJKB01000014">
    <property type="protein sequence ID" value="PXX37854.1"/>
    <property type="molecule type" value="Genomic_DNA"/>
</dbReference>
<dbReference type="OrthoDB" id="8902639at2"/>
<dbReference type="Proteomes" id="UP000247792">
    <property type="component" value="Unassembled WGS sequence"/>
</dbReference>
<organism evidence="1 2">
    <name type="scientific">Undibacterium pigrum</name>
    <dbReference type="NCBI Taxonomy" id="401470"/>
    <lineage>
        <taxon>Bacteria</taxon>
        <taxon>Pseudomonadati</taxon>
        <taxon>Pseudomonadota</taxon>
        <taxon>Betaproteobacteria</taxon>
        <taxon>Burkholderiales</taxon>
        <taxon>Oxalobacteraceae</taxon>
        <taxon>Undibacterium</taxon>
    </lineage>
</organism>
<sequence length="145" mass="16346">MNPSENRRHQRVQFFLVPLGTHEIRPVWVFNSPEHADALPALLVNLSTGGMQVLTELEAEMPAGQYQLSFLPDEAQHDVTLGDCRIQLLWTEREAGMHTRSGFAFVEQIPADLQDLLVHEDAAKLFLRCVIMPVSKVADRDLETA</sequence>
<gene>
    <name evidence="1" type="ORF">DFR42_11413</name>
</gene>
<name>A0A318IRR6_9BURK</name>
<dbReference type="AlphaFoldDB" id="A0A318IRR6"/>
<reference evidence="1 2" key="1">
    <citation type="submission" date="2018-05" db="EMBL/GenBank/DDBJ databases">
        <title>Genomic Encyclopedia of Type Strains, Phase IV (KMG-IV): sequencing the most valuable type-strain genomes for metagenomic binning, comparative biology and taxonomic classification.</title>
        <authorList>
            <person name="Goeker M."/>
        </authorList>
    </citation>
    <scope>NUCLEOTIDE SEQUENCE [LARGE SCALE GENOMIC DNA]</scope>
    <source>
        <strain evidence="1 2">DSM 19792</strain>
    </source>
</reference>
<proteinExistence type="predicted"/>
<evidence type="ECO:0000313" key="2">
    <source>
        <dbReference type="Proteomes" id="UP000247792"/>
    </source>
</evidence>
<keyword evidence="2" id="KW-1185">Reference proteome</keyword>
<dbReference type="RefSeq" id="WP_110257824.1">
    <property type="nucleotide sequence ID" value="NZ_QJKB01000014.1"/>
</dbReference>
<accession>A0A318IRR6</accession>
<protein>
    <submittedName>
        <fullName evidence="1">PilZ domain-containing protein</fullName>
    </submittedName>
</protein>